<dbReference type="EMBL" id="JAQQWI010000011">
    <property type="protein sequence ID" value="KAK8017138.1"/>
    <property type="molecule type" value="Genomic_DNA"/>
</dbReference>
<evidence type="ECO:0000256" key="2">
    <source>
        <dbReference type="ARBA" id="ARBA00022553"/>
    </source>
</evidence>
<dbReference type="InterPro" id="IPR020806">
    <property type="entry name" value="PKS_PP-bd"/>
</dbReference>
<evidence type="ECO:0000313" key="5">
    <source>
        <dbReference type="Proteomes" id="UP001396898"/>
    </source>
</evidence>
<dbReference type="Gene3D" id="3.40.50.12780">
    <property type="entry name" value="N-terminal domain of ligase-like"/>
    <property type="match status" value="1"/>
</dbReference>
<evidence type="ECO:0000256" key="1">
    <source>
        <dbReference type="ARBA" id="ARBA00022450"/>
    </source>
</evidence>
<organism evidence="4 5">
    <name type="scientific">Apiospora marii</name>
    <dbReference type="NCBI Taxonomy" id="335849"/>
    <lineage>
        <taxon>Eukaryota</taxon>
        <taxon>Fungi</taxon>
        <taxon>Dikarya</taxon>
        <taxon>Ascomycota</taxon>
        <taxon>Pezizomycotina</taxon>
        <taxon>Sordariomycetes</taxon>
        <taxon>Xylariomycetidae</taxon>
        <taxon>Amphisphaeriales</taxon>
        <taxon>Apiosporaceae</taxon>
        <taxon>Apiospora</taxon>
    </lineage>
</organism>
<dbReference type="PANTHER" id="PTHR24096:SF267">
    <property type="entry name" value="MALONATE--COA LIGASE ACSF3, MITOCHONDRIAL"/>
    <property type="match status" value="1"/>
</dbReference>
<dbReference type="InterPro" id="IPR009081">
    <property type="entry name" value="PP-bd_ACP"/>
</dbReference>
<dbReference type="InterPro" id="IPR029058">
    <property type="entry name" value="AB_hydrolase_fold"/>
</dbReference>
<dbReference type="PROSITE" id="PS50075">
    <property type="entry name" value="CARRIER"/>
    <property type="match status" value="1"/>
</dbReference>
<protein>
    <recommendedName>
        <fullName evidence="3">Carrier domain-containing protein</fullName>
    </recommendedName>
</protein>
<gene>
    <name evidence="4" type="ORF">PG991_008214</name>
</gene>
<accession>A0ABR1RQD1</accession>
<keyword evidence="1" id="KW-0596">Phosphopantetheine</keyword>
<dbReference type="Pfam" id="PF00501">
    <property type="entry name" value="AMP-binding"/>
    <property type="match status" value="1"/>
</dbReference>
<dbReference type="InterPro" id="IPR020845">
    <property type="entry name" value="AMP-binding_CS"/>
</dbReference>
<feature type="domain" description="Carrier" evidence="3">
    <location>
        <begin position="614"/>
        <end position="690"/>
    </location>
</feature>
<dbReference type="SUPFAM" id="SSF56801">
    <property type="entry name" value="Acetyl-CoA synthetase-like"/>
    <property type="match status" value="1"/>
</dbReference>
<dbReference type="InterPro" id="IPR045851">
    <property type="entry name" value="AMP-bd_C_sf"/>
</dbReference>
<dbReference type="InterPro" id="IPR000873">
    <property type="entry name" value="AMP-dep_synth/lig_dom"/>
</dbReference>
<name>A0ABR1RQD1_9PEZI</name>
<dbReference type="Proteomes" id="UP001396898">
    <property type="component" value="Unassembled WGS sequence"/>
</dbReference>
<dbReference type="Gene3D" id="3.30.300.30">
    <property type="match status" value="1"/>
</dbReference>
<evidence type="ECO:0000313" key="4">
    <source>
        <dbReference type="EMBL" id="KAK8017138.1"/>
    </source>
</evidence>
<dbReference type="InterPro" id="IPR020802">
    <property type="entry name" value="TesA-like"/>
</dbReference>
<dbReference type="SUPFAM" id="SSF47336">
    <property type="entry name" value="ACP-like"/>
    <property type="match status" value="1"/>
</dbReference>
<dbReference type="PROSITE" id="PS00455">
    <property type="entry name" value="AMP_BINDING"/>
    <property type="match status" value="1"/>
</dbReference>
<dbReference type="SUPFAM" id="SSF53474">
    <property type="entry name" value="alpha/beta-Hydrolases"/>
    <property type="match status" value="1"/>
</dbReference>
<comment type="caution">
    <text evidence="4">The sequence shown here is derived from an EMBL/GenBank/DDBJ whole genome shotgun (WGS) entry which is preliminary data.</text>
</comment>
<dbReference type="PANTHER" id="PTHR24096">
    <property type="entry name" value="LONG-CHAIN-FATTY-ACID--COA LIGASE"/>
    <property type="match status" value="1"/>
</dbReference>
<keyword evidence="2" id="KW-0597">Phosphoprotein</keyword>
<dbReference type="Pfam" id="PF00975">
    <property type="entry name" value="Thioesterase"/>
    <property type="match status" value="1"/>
</dbReference>
<dbReference type="Pfam" id="PF00550">
    <property type="entry name" value="PP-binding"/>
    <property type="match status" value="1"/>
</dbReference>
<dbReference type="Gene3D" id="1.10.1200.10">
    <property type="entry name" value="ACP-like"/>
    <property type="match status" value="1"/>
</dbReference>
<evidence type="ECO:0000259" key="3">
    <source>
        <dbReference type="PROSITE" id="PS50075"/>
    </source>
</evidence>
<dbReference type="InterPro" id="IPR036736">
    <property type="entry name" value="ACP-like_sf"/>
</dbReference>
<dbReference type="SMART" id="SM00823">
    <property type="entry name" value="PKS_PP"/>
    <property type="match status" value="1"/>
</dbReference>
<dbReference type="InterPro" id="IPR042099">
    <property type="entry name" value="ANL_N_sf"/>
</dbReference>
<proteinExistence type="predicted"/>
<dbReference type="SMART" id="SM00824">
    <property type="entry name" value="PKS_TE"/>
    <property type="match status" value="1"/>
</dbReference>
<sequence length="995" mass="108311">MSEPKVNTGECLQAVLERAAKSDRPERLLLYPLGSSTGSPREVTYTSLYEQAKGISQAVRVPAKLRPGRPVLLHFDDHWDTILWFWVVLLAGGLPVLSPPFSNVPEDRRKHVKALSALLESPSCLTRSKFFGSFGEDHDMQLFCIDSLLQYTEKCHCDHRNGDSSSTWTQRRDPVAPSLNHRTIDEEHAEHEEHEVDDTKNGLGDLAVLMLTSGSTGNAKAVQFTHAQVLAAVAGKAGVRPIPPGRPLLNWVGLDHVAGLIEAHLQALWLGIDQVHVSAADVVPSPALFLDLLSRHRVTRTFAPNFFLAKLVSTATAAANDAISWDLSSLTCVTTGGEANDVQTCLAASALFEKYGAAGGNVVMPGFGMTETCAGAIFNTDCPSYDVANQHAVASLGTCMRGIEMRIVTTTSGQVAEPNEPGELEVRGPVVTGGYYRNSAATSNAFTPDGWFRTGDRGLVDSNGRLTLVGRAKDVININGIKMASGDVQSAVEQSLGARVERLIVFPSAAVHTEQVTVAYVPRTFPLQDEEAMDIVRLATRACLMVTATSPLVFALQESSLALLPTSTLGKISRIRMARLFAEGAFDQGVELQKLAISRASRQDGLVPKTRAVSKAEARLLEDIAMTLETIPDLLDLPADASIFDVGFTSMHVIKLKYYIEKRLGRSISVFQIMKNPTIHSLAADLDDDGPEKMEPGRYDPVVVFHETGSKSPLWLFHPGVGEVLVFVGLARRLAQDDDRPVFALRAAGFEPHQSPFASIEQAAELYTAAIRRRQPRGPYALAGYSYGGMLAFETAKRLQGGDDDETDTQVSFLGVFNLPPHIKNRISQLSWNVCLLHLTHFLGLVTEDIADASEADPAFRALSRSEALAHTLALCSDDINEDKDARRRLEEELGLDPPALARWADVAYGLQAMAADYDPSGEVRRLDLFHAAPLRAAAPSREAWLGEQLSRWADFTREAPRFHAVGGAHYTMIGPEHVVSFAETLIRALEARGV</sequence>
<reference evidence="4 5" key="1">
    <citation type="submission" date="2023-01" db="EMBL/GenBank/DDBJ databases">
        <title>Analysis of 21 Apiospora genomes using comparative genomics revels a genus with tremendous synthesis potential of carbohydrate active enzymes and secondary metabolites.</title>
        <authorList>
            <person name="Sorensen T."/>
        </authorList>
    </citation>
    <scope>NUCLEOTIDE SEQUENCE [LARGE SCALE GENOMIC DNA]</scope>
    <source>
        <strain evidence="4 5">CBS 20057</strain>
    </source>
</reference>
<keyword evidence="5" id="KW-1185">Reference proteome</keyword>
<dbReference type="Gene3D" id="3.40.50.1820">
    <property type="entry name" value="alpha/beta hydrolase"/>
    <property type="match status" value="1"/>
</dbReference>
<dbReference type="InterPro" id="IPR001031">
    <property type="entry name" value="Thioesterase"/>
</dbReference>